<evidence type="ECO:0000256" key="2">
    <source>
        <dbReference type="SAM" id="MobiDB-lite"/>
    </source>
</evidence>
<dbReference type="GO" id="GO:0003723">
    <property type="term" value="F:RNA binding"/>
    <property type="evidence" value="ECO:0007669"/>
    <property type="project" value="InterPro"/>
</dbReference>
<dbReference type="Gene3D" id="1.10.1790.10">
    <property type="entry name" value="PRD domain"/>
    <property type="match status" value="2"/>
</dbReference>
<feature type="compositionally biased region" description="Basic and acidic residues" evidence="2">
    <location>
        <begin position="1"/>
        <end position="11"/>
    </location>
</feature>
<dbReference type="Pfam" id="PF00874">
    <property type="entry name" value="PRD"/>
    <property type="match status" value="2"/>
</dbReference>
<keyword evidence="5" id="KW-1185">Reference proteome</keyword>
<evidence type="ECO:0000313" key="5">
    <source>
        <dbReference type="Proteomes" id="UP000005710"/>
    </source>
</evidence>
<dbReference type="SUPFAM" id="SSF50151">
    <property type="entry name" value="SacY-like RNA-binding domain"/>
    <property type="match status" value="1"/>
</dbReference>
<dbReference type="SUPFAM" id="SSF63520">
    <property type="entry name" value="PTS-regulatory domain, PRD"/>
    <property type="match status" value="2"/>
</dbReference>
<dbReference type="GO" id="GO:0006355">
    <property type="term" value="P:regulation of DNA-templated transcription"/>
    <property type="evidence" value="ECO:0007669"/>
    <property type="project" value="InterPro"/>
</dbReference>
<dbReference type="RefSeq" id="WP_006903436.1">
    <property type="nucleotide sequence ID" value="NZ_JH976535.1"/>
</dbReference>
<dbReference type="InterPro" id="IPR036634">
    <property type="entry name" value="PRD_sf"/>
</dbReference>
<accession>K6QEU7</accession>
<sequence length="307" mass="32990">MSRDHQSEARRARPGRGIAGPGEEGPAGYRVMQVLNNNAVLARDGNGRAVVLQGRGLGYRSRQSRWVAAGDPAIEAVYVAEPAAVPAPDWLPGVVARLVQRAEAALGEPVDPHIVPALVDHLAFALHRVRQGLPLENPFLDEIEVLFPEELLLARQLLADVAAAGGPALPPAEAGFVALHLRAARAGVPVKQPARDTALVHELVEWVRRRLEVPLRPGNLDHARLVAHLRYLVDAVAQGGGTPNPLLPRIREEFPQAMALAEEMGAEIARRLGKPVPEDDLGYVALHLAKLMLEGRPPEGTAPSGRE</sequence>
<dbReference type="AlphaFoldDB" id="K6QEU7"/>
<feature type="domain" description="PRD" evidence="3">
    <location>
        <begin position="191"/>
        <end position="298"/>
    </location>
</feature>
<dbReference type="EMBL" id="AENY02000002">
    <property type="protein sequence ID" value="EKP95421.1"/>
    <property type="molecule type" value="Genomic_DNA"/>
</dbReference>
<dbReference type="InterPro" id="IPR036650">
    <property type="entry name" value="CAT_RNA-bd_dom_sf"/>
</dbReference>
<protein>
    <submittedName>
        <fullName evidence="4">Transcriptional antiterminator</fullName>
    </submittedName>
</protein>
<name>K6QEU7_9FIRM</name>
<feature type="region of interest" description="Disordered" evidence="2">
    <location>
        <begin position="1"/>
        <end position="25"/>
    </location>
</feature>
<feature type="domain" description="PRD" evidence="3">
    <location>
        <begin position="86"/>
        <end position="190"/>
    </location>
</feature>
<dbReference type="PANTHER" id="PTHR30185:SF15">
    <property type="entry name" value="CRYPTIC BETA-GLUCOSIDE BGL OPERON ANTITERMINATOR"/>
    <property type="match status" value="1"/>
</dbReference>
<organism evidence="4 5">
    <name type="scientific">Thermaerobacter subterraneus DSM 13965</name>
    <dbReference type="NCBI Taxonomy" id="867903"/>
    <lineage>
        <taxon>Bacteria</taxon>
        <taxon>Bacillati</taxon>
        <taxon>Bacillota</taxon>
        <taxon>Clostridia</taxon>
        <taxon>Eubacteriales</taxon>
        <taxon>Clostridiales Family XVII. Incertae Sedis</taxon>
        <taxon>Thermaerobacter</taxon>
    </lineage>
</organism>
<dbReference type="STRING" id="867903.ThesuDRAFT_01173"/>
<reference evidence="4" key="2">
    <citation type="submission" date="2012-10" db="EMBL/GenBank/DDBJ databases">
        <title>Improved high-quality draft of Thermaerobacter subterraneus C21, DSM 13965.</title>
        <authorList>
            <consortium name="DOE Joint Genome Institute"/>
            <person name="Eisen J."/>
            <person name="Huntemann M."/>
            <person name="Wei C.-L."/>
            <person name="Han J."/>
            <person name="Detter J.C."/>
            <person name="Han C."/>
            <person name="Tapia R."/>
            <person name="Chen A."/>
            <person name="Kyrpides N."/>
            <person name="Mavromatis K."/>
            <person name="Markowitz V."/>
            <person name="Szeto E."/>
            <person name="Ivanova N."/>
            <person name="Mikhailova N."/>
            <person name="Ovchinnikova G."/>
            <person name="Pagani I."/>
            <person name="Pati A."/>
            <person name="Goodwin L."/>
            <person name="Nordberg H.P."/>
            <person name="Cantor M.N."/>
            <person name="Hua S.X."/>
            <person name="Woyke T."/>
            <person name="Eisen J."/>
            <person name="Klenk H.-P."/>
        </authorList>
    </citation>
    <scope>NUCLEOTIDE SEQUENCE [LARGE SCALE GENOMIC DNA]</scope>
    <source>
        <strain evidence="4">DSM 13965</strain>
    </source>
</reference>
<dbReference type="Pfam" id="PF03123">
    <property type="entry name" value="CAT_RBD"/>
    <property type="match status" value="1"/>
</dbReference>
<reference evidence="4" key="1">
    <citation type="submission" date="2010-10" db="EMBL/GenBank/DDBJ databases">
        <authorList>
            <consortium name="US DOE Joint Genome Institute (JGI-PGF)"/>
            <person name="Lucas S."/>
            <person name="Copeland A."/>
            <person name="Lapidus A."/>
            <person name="Bruce D."/>
            <person name="Goodwin L."/>
            <person name="Pitluck S."/>
            <person name="Kyrpides N."/>
            <person name="Mavromatis K."/>
            <person name="Detter J.C."/>
            <person name="Han C."/>
            <person name="Land M."/>
            <person name="Hauser L."/>
            <person name="Markowitz V."/>
            <person name="Cheng J.-F."/>
            <person name="Hugenholtz P."/>
            <person name="Woyke T."/>
            <person name="Wu D."/>
            <person name="Pukall R."/>
            <person name="Wahrenburg C."/>
            <person name="Brambilla E."/>
            <person name="Klenk H.-P."/>
            <person name="Eisen J.A."/>
        </authorList>
    </citation>
    <scope>NUCLEOTIDE SEQUENCE [LARGE SCALE GENOMIC DNA]</scope>
    <source>
        <strain evidence="4">DSM 13965</strain>
    </source>
</reference>
<proteinExistence type="predicted"/>
<dbReference type="Gene3D" id="2.30.24.10">
    <property type="entry name" value="CAT RNA-binding domain"/>
    <property type="match status" value="1"/>
</dbReference>
<dbReference type="PANTHER" id="PTHR30185">
    <property type="entry name" value="CRYPTIC BETA-GLUCOSIDE BGL OPERON ANTITERMINATOR"/>
    <property type="match status" value="1"/>
</dbReference>
<comment type="caution">
    <text evidence="4">The sequence shown here is derived from an EMBL/GenBank/DDBJ whole genome shotgun (WGS) entry which is preliminary data.</text>
</comment>
<keyword evidence="1" id="KW-0677">Repeat</keyword>
<evidence type="ECO:0000256" key="1">
    <source>
        <dbReference type="ARBA" id="ARBA00022737"/>
    </source>
</evidence>
<dbReference type="InterPro" id="IPR004341">
    <property type="entry name" value="CAT_RNA-bd_dom"/>
</dbReference>
<dbReference type="PROSITE" id="PS51372">
    <property type="entry name" value="PRD_2"/>
    <property type="match status" value="2"/>
</dbReference>
<dbReference type="eggNOG" id="COG3711">
    <property type="taxonomic scope" value="Bacteria"/>
</dbReference>
<dbReference type="Proteomes" id="UP000005710">
    <property type="component" value="Unassembled WGS sequence"/>
</dbReference>
<dbReference type="HOGENOM" id="CLU_078802_0_0_9"/>
<dbReference type="InterPro" id="IPR011608">
    <property type="entry name" value="PRD"/>
</dbReference>
<gene>
    <name evidence="4" type="ORF">ThesuDRAFT_01173</name>
</gene>
<dbReference type="InterPro" id="IPR050661">
    <property type="entry name" value="BglG_antiterminators"/>
</dbReference>
<evidence type="ECO:0000313" key="4">
    <source>
        <dbReference type="EMBL" id="EKP95421.1"/>
    </source>
</evidence>
<evidence type="ECO:0000259" key="3">
    <source>
        <dbReference type="PROSITE" id="PS51372"/>
    </source>
</evidence>
<dbReference type="SMART" id="SM01061">
    <property type="entry name" value="CAT_RBD"/>
    <property type="match status" value="1"/>
</dbReference>